<keyword evidence="3" id="KW-0333">Golgi apparatus</keyword>
<dbReference type="InterPro" id="IPR035802">
    <property type="entry name" value="ENTH/VHS_tepsin"/>
</dbReference>
<dbReference type="GO" id="GO:0032588">
    <property type="term" value="C:trans-Golgi network membrane"/>
    <property type="evidence" value="ECO:0007669"/>
    <property type="project" value="TreeGrafter"/>
</dbReference>
<dbReference type="SUPFAM" id="SSF48464">
    <property type="entry name" value="ENTH/VHS domain"/>
    <property type="match status" value="1"/>
</dbReference>
<feature type="non-terminal residue" evidence="9">
    <location>
        <position position="497"/>
    </location>
</feature>
<evidence type="ECO:0000256" key="6">
    <source>
        <dbReference type="SAM" id="SignalP"/>
    </source>
</evidence>
<sequence>CGGPLTPTLLLLQLPVLLRGTADDDVPCPGYLFEEIAKISHESPGSSQCLLEYLLNRLQSNSCHVKLKVLKILLHTCAQGSPEFVLQLKRNACFIREAAVFTGPPDPLHGNSLNQKVRAAAQDLASVLFSDAPLPSPAALPARPLPPAGMGSSPSPCGSLQGFGFSGEKSGSGKSWLCPRLVLPLTPRGSPARGALGGSSSPGTFWDASLVSRNGALAFHTLIQSPLALLAGFLQVVWPRSPWVGRATGRGTDLGGTPCLLEGGGICAGTPGGSRAGPCPHRGISPGRVDADSLGDCVREVSLVSMLTHGARVFLTREEVQHFVKECGLLNCEVVLELLSRALEDPSDSVRMRSMCAISSLMCSDLLSLDQIFAVTRQHLQQLSQGSPGPVANRATKMLRQFEALCRGQPSPKSARPDSDPSAHAVGSARCTGDLLTDIPPLAGESILTPLSAVPLPVAALARGKEQRVEAETHGQPGAAVPACPCEQEAASRLAGA</sequence>
<dbReference type="Gene3D" id="1.25.40.90">
    <property type="match status" value="1"/>
</dbReference>
<evidence type="ECO:0000256" key="1">
    <source>
        <dbReference type="ARBA" id="ARBA00004541"/>
    </source>
</evidence>
<dbReference type="PANTHER" id="PTHR21514:SF0">
    <property type="entry name" value="AP-4 COMPLEX ACCESSORY SUBUNIT TEPSIN"/>
    <property type="match status" value="1"/>
</dbReference>
<dbReference type="Pfam" id="PF25827">
    <property type="entry name" value="TVHS-like"/>
    <property type="match status" value="1"/>
</dbReference>
<evidence type="ECO:0000259" key="8">
    <source>
        <dbReference type="Pfam" id="PF25827"/>
    </source>
</evidence>
<evidence type="ECO:0000256" key="2">
    <source>
        <dbReference type="ARBA" id="ARBA00004601"/>
    </source>
</evidence>
<comment type="subcellular location">
    <subcellularLocation>
        <location evidence="1">Cytoplasmic vesicle</location>
    </subcellularLocation>
    <subcellularLocation>
        <location evidence="2">Golgi apparatus</location>
        <location evidence="2">trans-Golgi network</location>
    </subcellularLocation>
</comment>
<feature type="domain" description="AP-4 complex accessory subunit Tepsin VHS/ENTH-like" evidence="8">
    <location>
        <begin position="299"/>
        <end position="402"/>
    </location>
</feature>
<feature type="non-terminal residue" evidence="9">
    <location>
        <position position="1"/>
    </location>
</feature>
<feature type="domain" description="ENTH" evidence="7">
    <location>
        <begin position="21"/>
        <end position="129"/>
    </location>
</feature>
<dbReference type="GO" id="GO:0031410">
    <property type="term" value="C:cytoplasmic vesicle"/>
    <property type="evidence" value="ECO:0007669"/>
    <property type="project" value="UniProtKB-SubCell"/>
</dbReference>
<dbReference type="InterPro" id="IPR058028">
    <property type="entry name" value="Tepsin_VHS/ENTH-like"/>
</dbReference>
<feature type="region of interest" description="Disordered" evidence="5">
    <location>
        <begin position="408"/>
        <end position="427"/>
    </location>
</feature>
<reference evidence="9 10" key="1">
    <citation type="submission" date="2019-09" db="EMBL/GenBank/DDBJ databases">
        <title>Bird 10,000 Genomes (B10K) Project - Family phase.</title>
        <authorList>
            <person name="Zhang G."/>
        </authorList>
    </citation>
    <scope>NUCLEOTIDE SEQUENCE [LARGE SCALE GENOMIC DNA]</scope>
    <source>
        <strain evidence="9">B10K-DU-006-09</strain>
        <tissue evidence="9">Muscle</tissue>
    </source>
</reference>
<feature type="signal peptide" evidence="6">
    <location>
        <begin position="1"/>
        <end position="20"/>
    </location>
</feature>
<dbReference type="AlphaFoldDB" id="A0A7L3Z983"/>
<evidence type="ECO:0000313" key="9">
    <source>
        <dbReference type="EMBL" id="NXW08982.1"/>
    </source>
</evidence>
<evidence type="ECO:0000259" key="7">
    <source>
        <dbReference type="Pfam" id="PF01417"/>
    </source>
</evidence>
<organism evidence="9 10">
    <name type="scientific">Fregetta grallaria</name>
    <name type="common">White-bellied storm-petrel</name>
    <name type="synonym">Procellaria grallaria</name>
    <dbReference type="NCBI Taxonomy" id="79628"/>
    <lineage>
        <taxon>Eukaryota</taxon>
        <taxon>Metazoa</taxon>
        <taxon>Chordata</taxon>
        <taxon>Craniata</taxon>
        <taxon>Vertebrata</taxon>
        <taxon>Euteleostomi</taxon>
        <taxon>Archelosauria</taxon>
        <taxon>Archosauria</taxon>
        <taxon>Dinosauria</taxon>
        <taxon>Saurischia</taxon>
        <taxon>Theropoda</taxon>
        <taxon>Coelurosauria</taxon>
        <taxon>Aves</taxon>
        <taxon>Neognathae</taxon>
        <taxon>Neoaves</taxon>
        <taxon>Aequornithes</taxon>
        <taxon>Procellariiformes</taxon>
        <taxon>Hydrobatidae</taxon>
        <taxon>Fregetta</taxon>
    </lineage>
</organism>
<proteinExistence type="predicted"/>
<dbReference type="Pfam" id="PF01417">
    <property type="entry name" value="ENTH"/>
    <property type="match status" value="1"/>
</dbReference>
<dbReference type="InterPro" id="IPR039273">
    <property type="entry name" value="TEPSIN"/>
</dbReference>
<dbReference type="InterPro" id="IPR008942">
    <property type="entry name" value="ENTH_VHS"/>
</dbReference>
<dbReference type="EMBL" id="VZZT01002196">
    <property type="protein sequence ID" value="NXW08982.1"/>
    <property type="molecule type" value="Genomic_DNA"/>
</dbReference>
<comment type="caution">
    <text evidence="9">The sequence shown here is derived from an EMBL/GenBank/DDBJ whole genome shotgun (WGS) entry which is preliminary data.</text>
</comment>
<keyword evidence="10" id="KW-1185">Reference proteome</keyword>
<feature type="chain" id="PRO_5029655629" evidence="6">
    <location>
        <begin position="21"/>
        <end position="497"/>
    </location>
</feature>
<evidence type="ECO:0000256" key="4">
    <source>
        <dbReference type="ARBA" id="ARBA00023329"/>
    </source>
</evidence>
<dbReference type="Proteomes" id="UP000563060">
    <property type="component" value="Unassembled WGS sequence"/>
</dbReference>
<evidence type="ECO:0000256" key="3">
    <source>
        <dbReference type="ARBA" id="ARBA00023034"/>
    </source>
</evidence>
<dbReference type="InterPro" id="IPR013809">
    <property type="entry name" value="ENTH"/>
</dbReference>
<protein>
    <submittedName>
        <fullName evidence="9">AP4AT protein</fullName>
    </submittedName>
</protein>
<evidence type="ECO:0000313" key="10">
    <source>
        <dbReference type="Proteomes" id="UP000563060"/>
    </source>
</evidence>
<accession>A0A7L3Z983</accession>
<keyword evidence="6" id="KW-0732">Signal</keyword>
<evidence type="ECO:0000256" key="5">
    <source>
        <dbReference type="SAM" id="MobiDB-lite"/>
    </source>
</evidence>
<dbReference type="CDD" id="cd03572">
    <property type="entry name" value="ENTH_like_Tepsin"/>
    <property type="match status" value="1"/>
</dbReference>
<keyword evidence="4" id="KW-0968">Cytoplasmic vesicle</keyword>
<name>A0A7L3Z983_FREGA</name>
<dbReference type="PANTHER" id="PTHR21514">
    <property type="entry name" value="AP-4 COMPLEX ACCESSORY SUBUNIT TEPSIN"/>
    <property type="match status" value="1"/>
</dbReference>
<gene>
    <name evidence="9" type="primary">Tepsin</name>
    <name evidence="9" type="ORF">FREGRA_R02588</name>
</gene>